<gene>
    <name evidence="1" type="ORF">RIF29_28726</name>
</gene>
<dbReference type="EMBL" id="JAYWIO010000006">
    <property type="protein sequence ID" value="KAK7255319.1"/>
    <property type="molecule type" value="Genomic_DNA"/>
</dbReference>
<keyword evidence="2" id="KW-1185">Reference proteome</keyword>
<accession>A0AAN9EE62</accession>
<evidence type="ECO:0000313" key="2">
    <source>
        <dbReference type="Proteomes" id="UP001372338"/>
    </source>
</evidence>
<protein>
    <submittedName>
        <fullName evidence="1">Uncharacterized protein</fullName>
    </submittedName>
</protein>
<organism evidence="1 2">
    <name type="scientific">Crotalaria pallida</name>
    <name type="common">Smooth rattlebox</name>
    <name type="synonym">Crotalaria striata</name>
    <dbReference type="NCBI Taxonomy" id="3830"/>
    <lineage>
        <taxon>Eukaryota</taxon>
        <taxon>Viridiplantae</taxon>
        <taxon>Streptophyta</taxon>
        <taxon>Embryophyta</taxon>
        <taxon>Tracheophyta</taxon>
        <taxon>Spermatophyta</taxon>
        <taxon>Magnoliopsida</taxon>
        <taxon>eudicotyledons</taxon>
        <taxon>Gunneridae</taxon>
        <taxon>Pentapetalae</taxon>
        <taxon>rosids</taxon>
        <taxon>fabids</taxon>
        <taxon>Fabales</taxon>
        <taxon>Fabaceae</taxon>
        <taxon>Papilionoideae</taxon>
        <taxon>50 kb inversion clade</taxon>
        <taxon>genistoids sensu lato</taxon>
        <taxon>core genistoids</taxon>
        <taxon>Crotalarieae</taxon>
        <taxon>Crotalaria</taxon>
    </lineage>
</organism>
<comment type="caution">
    <text evidence="1">The sequence shown here is derived from an EMBL/GenBank/DDBJ whole genome shotgun (WGS) entry which is preliminary data.</text>
</comment>
<dbReference type="AlphaFoldDB" id="A0AAN9EE62"/>
<proteinExistence type="predicted"/>
<evidence type="ECO:0000313" key="1">
    <source>
        <dbReference type="EMBL" id="KAK7255319.1"/>
    </source>
</evidence>
<dbReference type="Proteomes" id="UP001372338">
    <property type="component" value="Unassembled WGS sequence"/>
</dbReference>
<reference evidence="1 2" key="1">
    <citation type="submission" date="2024-01" db="EMBL/GenBank/DDBJ databases">
        <title>The genomes of 5 underutilized Papilionoideae crops provide insights into root nodulation and disease resistanc.</title>
        <authorList>
            <person name="Yuan L."/>
        </authorList>
    </citation>
    <scope>NUCLEOTIDE SEQUENCE [LARGE SCALE GENOMIC DNA]</scope>
    <source>
        <strain evidence="1">ZHUSHIDOU_FW_LH</strain>
        <tissue evidence="1">Leaf</tissue>
    </source>
</reference>
<name>A0AAN9EE62_CROPI</name>
<sequence>MNVENVWSRKNCDEDRCIRATDRSHDFTHIWRERNRRFFTGEMNSASVVFEGLKREIAAKLVASSPQLRFGHDRAFVDRILAAF</sequence>